<keyword evidence="2" id="KW-1185">Reference proteome</keyword>
<evidence type="ECO:0000313" key="2">
    <source>
        <dbReference type="Proteomes" id="UP000001261"/>
    </source>
</evidence>
<dbReference type="GeneID" id="24164752"/>
<dbReference type="RefSeq" id="XP_001243339.1">
    <property type="nucleotide sequence ID" value="XM_001243338.1"/>
</dbReference>
<name>J3K9X3_COCIM</name>
<gene>
    <name evidence="1" type="ORF">CIMG_13125</name>
</gene>
<reference evidence="2" key="2">
    <citation type="journal article" date="2010" name="Genome Res.">
        <title>Population genomic sequencing of Coccidioides fungi reveals recent hybridization and transposon control.</title>
        <authorList>
            <person name="Neafsey D.E."/>
            <person name="Barker B.M."/>
            <person name="Sharpton T.J."/>
            <person name="Stajich J.E."/>
            <person name="Park D.J."/>
            <person name="Whiston E."/>
            <person name="Hung C.-Y."/>
            <person name="McMahan C."/>
            <person name="White J."/>
            <person name="Sykes S."/>
            <person name="Heiman D."/>
            <person name="Young S."/>
            <person name="Zeng Q."/>
            <person name="Abouelleil A."/>
            <person name="Aftuck L."/>
            <person name="Bessette D."/>
            <person name="Brown A."/>
            <person name="FitzGerald M."/>
            <person name="Lui A."/>
            <person name="Macdonald J.P."/>
            <person name="Priest M."/>
            <person name="Orbach M.J."/>
            <person name="Galgiani J.N."/>
            <person name="Kirkland T.N."/>
            <person name="Cole G.T."/>
            <person name="Birren B.W."/>
            <person name="Henn M.R."/>
            <person name="Taylor J.W."/>
            <person name="Rounsley S.D."/>
        </authorList>
    </citation>
    <scope>GENOME REANNOTATION</scope>
    <source>
        <strain evidence="2">RS</strain>
    </source>
</reference>
<dbReference type="KEGG" id="cim:CIMG_13125"/>
<dbReference type="VEuPathDB" id="FungiDB:CIMG_13125"/>
<proteinExistence type="predicted"/>
<dbReference type="InParanoid" id="J3K9X3"/>
<sequence>MAVHSGTCYYHEFEQQLLQKIKSIKMCSELKVIHILKQLEKTFSDKKADIYLYYNYAKLIASKLGLQTCTLNREELLNCLAHIYRNHHNINSVKTNNSIYLWFHLANKLARAEDALDIYKFKHQPIISLVANMRIFNFN</sequence>
<dbReference type="EMBL" id="GG704912">
    <property type="protein sequence ID" value="EAS31756.3"/>
    <property type="molecule type" value="Genomic_DNA"/>
</dbReference>
<reference evidence="2" key="1">
    <citation type="journal article" date="2009" name="Genome Res.">
        <title>Comparative genomic analyses of the human fungal pathogens Coccidioides and their relatives.</title>
        <authorList>
            <person name="Sharpton T.J."/>
            <person name="Stajich J.E."/>
            <person name="Rounsley S.D."/>
            <person name="Gardner M.J."/>
            <person name="Wortman J.R."/>
            <person name="Jordar V.S."/>
            <person name="Maiti R."/>
            <person name="Kodira C.D."/>
            <person name="Neafsey D.E."/>
            <person name="Zeng Q."/>
            <person name="Hung C.-Y."/>
            <person name="McMahan C."/>
            <person name="Muszewska A."/>
            <person name="Grynberg M."/>
            <person name="Mandel M.A."/>
            <person name="Kellner E.M."/>
            <person name="Barker B.M."/>
            <person name="Galgiani J.N."/>
            <person name="Orbach M.J."/>
            <person name="Kirkland T.N."/>
            <person name="Cole G.T."/>
            <person name="Henn M.R."/>
            <person name="Birren B.W."/>
            <person name="Taylor J.W."/>
        </authorList>
    </citation>
    <scope>NUCLEOTIDE SEQUENCE [LARGE SCALE GENOMIC DNA]</scope>
    <source>
        <strain evidence="2">RS</strain>
    </source>
</reference>
<organism evidence="1 2">
    <name type="scientific">Coccidioides immitis (strain RS)</name>
    <name type="common">Valley fever fungus</name>
    <dbReference type="NCBI Taxonomy" id="246410"/>
    <lineage>
        <taxon>Eukaryota</taxon>
        <taxon>Fungi</taxon>
        <taxon>Dikarya</taxon>
        <taxon>Ascomycota</taxon>
        <taxon>Pezizomycotina</taxon>
        <taxon>Eurotiomycetes</taxon>
        <taxon>Eurotiomycetidae</taxon>
        <taxon>Onygenales</taxon>
        <taxon>Onygenaceae</taxon>
        <taxon>Coccidioides</taxon>
    </lineage>
</organism>
<dbReference type="Proteomes" id="UP000001261">
    <property type="component" value="Unassembled WGS sequence"/>
</dbReference>
<accession>J3K9X3</accession>
<protein>
    <submittedName>
        <fullName evidence="1">Uncharacterized protein</fullName>
    </submittedName>
</protein>
<evidence type="ECO:0000313" key="1">
    <source>
        <dbReference type="EMBL" id="EAS31756.3"/>
    </source>
</evidence>
<dbReference type="AlphaFoldDB" id="J3K9X3"/>